<dbReference type="EMBL" id="UZWD01000025">
    <property type="protein sequence ID" value="VDS04864.1"/>
    <property type="molecule type" value="Genomic_DNA"/>
</dbReference>
<keyword evidence="1" id="KW-0472">Membrane</keyword>
<dbReference type="NCBIfam" id="NF038173">
    <property type="entry name" value="Gly_ox_CTQ_GoxA"/>
    <property type="match status" value="1"/>
</dbReference>
<protein>
    <submittedName>
        <fullName evidence="4">L-lysine 6-oxidase</fullName>
        <ecNumber evidence="4">1.4.3.20</ecNumber>
    </submittedName>
</protein>
<reference evidence="4 5" key="1">
    <citation type="submission" date="2018-12" db="EMBL/GenBank/DDBJ databases">
        <authorList>
            <person name="Criscuolo A."/>
        </authorList>
    </citation>
    <scope>NUCLEOTIDE SEQUENCE [LARGE SCALE GENOMIC DNA]</scope>
    <source>
        <strain evidence="4">ACIP1116281</strain>
    </source>
</reference>
<keyword evidence="1" id="KW-1133">Transmembrane helix</keyword>
<dbReference type="Pfam" id="PF17990">
    <property type="entry name" value="LodA_N"/>
    <property type="match status" value="1"/>
</dbReference>
<accession>A0A3S4DQG3</accession>
<dbReference type="Proteomes" id="UP000268844">
    <property type="component" value="Unassembled WGS sequence"/>
</dbReference>
<keyword evidence="4" id="KW-0560">Oxidoreductase</keyword>
<gene>
    <name evidence="4" type="primary">lodA</name>
    <name evidence="4" type="ORF">DEVEQU_02005</name>
</gene>
<feature type="transmembrane region" description="Helical" evidence="1">
    <location>
        <begin position="12"/>
        <end position="30"/>
    </location>
</feature>
<dbReference type="EC" id="1.4.3.20" evidence="4"/>
<dbReference type="AlphaFoldDB" id="A0A3S4DQG3"/>
<keyword evidence="5" id="KW-1185">Reference proteome</keyword>
<dbReference type="InterPro" id="IPR041173">
    <property type="entry name" value="LodA_C"/>
</dbReference>
<dbReference type="InterPro" id="IPR033798">
    <property type="entry name" value="LodA-like"/>
</dbReference>
<name>A0A3S4DQG3_9HYPH</name>
<dbReference type="CDD" id="cd14731">
    <property type="entry name" value="LodA_like_1"/>
    <property type="match status" value="1"/>
</dbReference>
<proteinExistence type="predicted"/>
<sequence length="674" mass="74669">MVDTKTIRRRDFLAGIAGVTGMAAFGLPFVPKLAVAATPAIEAASEGAAIARVGIYPALGISRVGGSQKWFYAPELPGVPANPEGGFKDGSSLIKKQVQRFRVFAFDAEGRVIKELTAADAKIEWRVHVANTKAAWYGFVNAHDNGANAPGMPTRMRNQYFASNEQREKMLVIDPGAVTISGTEVNWSGEDEAYAMKGRFWDSVDVGLGQVRTDADGRLLVVPADGISRSPRGTAITNFADNDGWHDDWCDGPVDAKVTLPDGQVLDADGAWIACVGPDFAPEIPSISTLYDVIENMNWEQKWVEPPATPLSFRQHIYPTFRRLALMEWVSAASNLRQGWLDVGDFSSEAYLAQLADPSEANKAFRQKVFSAFRDPYNMGPNAYKEEHFKIPLMPGDGVDHNGSPLQWFQFPKLQYERLRLWAEGAFDNDFADAALDQVTDLDQLPVEQRPHALTEAALEPCSGGAFHPGVELSYYLRLPALYARAADPEAEAFRIARGNRASLVQNVGRILDFTNATTGEDAPIGPQMAGDLTRWMGLPWQPDAFSCQRVAMQTDFPVPVWWPALLPVDVLPEEHYNQLMRTDLSAEQRVKFFENRVWWARGVPGIGYHANASYWDGIRNMIAVWQQMGFVVQRPGPTDPDRPEAIPQQLFVEVGRGSMEQRFDWVADDGDMG</sequence>
<dbReference type="RefSeq" id="WP_223214165.1">
    <property type="nucleotide sequence ID" value="NZ_JBHTMH010000001.1"/>
</dbReference>
<dbReference type="InterPro" id="IPR006311">
    <property type="entry name" value="TAT_signal"/>
</dbReference>
<feature type="domain" description="L-Lysine epsilon oxidase N-terminal" evidence="2">
    <location>
        <begin position="56"/>
        <end position="275"/>
    </location>
</feature>
<evidence type="ECO:0000259" key="2">
    <source>
        <dbReference type="Pfam" id="PF17990"/>
    </source>
</evidence>
<evidence type="ECO:0000313" key="4">
    <source>
        <dbReference type="EMBL" id="VDS04864.1"/>
    </source>
</evidence>
<dbReference type="Pfam" id="PF18417">
    <property type="entry name" value="LodA_C"/>
    <property type="match status" value="1"/>
</dbReference>
<dbReference type="InterPro" id="IPR041168">
    <property type="entry name" value="LodA_N"/>
</dbReference>
<dbReference type="PROSITE" id="PS51318">
    <property type="entry name" value="TAT"/>
    <property type="match status" value="1"/>
</dbReference>
<dbReference type="GO" id="GO:0033736">
    <property type="term" value="F:L-lysine 6-oxidase activity"/>
    <property type="evidence" value="ECO:0007669"/>
    <property type="project" value="UniProtKB-EC"/>
</dbReference>
<evidence type="ECO:0000259" key="3">
    <source>
        <dbReference type="Pfam" id="PF18417"/>
    </source>
</evidence>
<organism evidence="4 5">
    <name type="scientific">Devosia equisanguinis</name>
    <dbReference type="NCBI Taxonomy" id="2490941"/>
    <lineage>
        <taxon>Bacteria</taxon>
        <taxon>Pseudomonadati</taxon>
        <taxon>Pseudomonadota</taxon>
        <taxon>Alphaproteobacteria</taxon>
        <taxon>Hyphomicrobiales</taxon>
        <taxon>Devosiaceae</taxon>
        <taxon>Devosia</taxon>
    </lineage>
</organism>
<feature type="domain" description="L-lysine epsilon oxidase C-terminal" evidence="3">
    <location>
        <begin position="404"/>
        <end position="556"/>
    </location>
</feature>
<evidence type="ECO:0000256" key="1">
    <source>
        <dbReference type="SAM" id="Phobius"/>
    </source>
</evidence>
<evidence type="ECO:0000313" key="5">
    <source>
        <dbReference type="Proteomes" id="UP000268844"/>
    </source>
</evidence>
<keyword evidence="1" id="KW-0812">Transmembrane</keyword>